<dbReference type="GeneID" id="24108556"/>
<dbReference type="eggNOG" id="ENOG502R4S4">
    <property type="taxonomic scope" value="Eukaryota"/>
</dbReference>
<evidence type="ECO:0000313" key="2">
    <source>
        <dbReference type="Proteomes" id="UP000014071"/>
    </source>
</evidence>
<organism evidence="1 2">
    <name type="scientific">Pseudozyma hubeiensis (strain SY62)</name>
    <name type="common">Yeast</name>
    <dbReference type="NCBI Taxonomy" id="1305764"/>
    <lineage>
        <taxon>Eukaryota</taxon>
        <taxon>Fungi</taxon>
        <taxon>Dikarya</taxon>
        <taxon>Basidiomycota</taxon>
        <taxon>Ustilaginomycotina</taxon>
        <taxon>Ustilaginomycetes</taxon>
        <taxon>Ustilaginales</taxon>
        <taxon>Ustilaginaceae</taxon>
        <taxon>Pseudozyma</taxon>
    </lineage>
</organism>
<dbReference type="OrthoDB" id="2550163at2759"/>
<sequence>MTPEATRPWSDPTKVALFVTSSTPFSDEWIKEQCSIAERSAECCDGLEERIRLERIPGDFEGWTPFELARDHVFPHFFEETSDFAYVSFVVLDDKAHDDRLMMIVGVHPDSYKGAQLEIEAYLVIRKVEASPRL</sequence>
<reference evidence="2" key="1">
    <citation type="journal article" date="2013" name="Genome Announc.">
        <title>Draft genome sequence of the basidiomycetous yeast-like fungus Pseudozyma hubeiensis SY62, which produces an abundant amount of the biosurfactant mannosylerythritol lipids.</title>
        <authorList>
            <person name="Konishi M."/>
            <person name="Hatada Y."/>
            <person name="Horiuchi J."/>
        </authorList>
    </citation>
    <scope>NUCLEOTIDE SEQUENCE [LARGE SCALE GENOMIC DNA]</scope>
    <source>
        <strain evidence="2">SY62</strain>
    </source>
</reference>
<proteinExistence type="predicted"/>
<dbReference type="HOGENOM" id="CLU_1897135_0_0_1"/>
<gene>
    <name evidence="1" type="ORF">PHSY_003266</name>
</gene>
<accession>R9PC84</accession>
<protein>
    <submittedName>
        <fullName evidence="1">Uncharacterized protein</fullName>
    </submittedName>
</protein>
<keyword evidence="2" id="KW-1185">Reference proteome</keyword>
<evidence type="ECO:0000313" key="1">
    <source>
        <dbReference type="EMBL" id="GAC95690.1"/>
    </source>
</evidence>
<name>R9PC84_PSEHS</name>
<dbReference type="EMBL" id="DF238796">
    <property type="protein sequence ID" value="GAC95690.1"/>
    <property type="molecule type" value="Genomic_DNA"/>
</dbReference>
<dbReference type="Proteomes" id="UP000014071">
    <property type="component" value="Unassembled WGS sequence"/>
</dbReference>
<dbReference type="AlphaFoldDB" id="R9PC84"/>
<dbReference type="RefSeq" id="XP_012189277.1">
    <property type="nucleotide sequence ID" value="XM_012333887.1"/>
</dbReference>